<accession>A0ACC1Z1T8</accession>
<gene>
    <name evidence="1" type="ORF">OWV82_002463</name>
</gene>
<sequence length="443" mass="48581">MDAKALAKSKRAHSQHHKNKSHSHHKSKAPAVASDNAGSKEKQLGKQVGAETRQSRHTSRLPSNWDRYEDEFDLDSENPSGDSPSQPSDMVVPKSKGADYRHLIAEAQSQSQSQSYAYSDTFPSLDDVMPGNLAEGFIQGVGSMLKVRGEGILSWTEEDNFILEDKRTAFQEASFLSLNLNALAEQLAKVDLSQRLFVEADLLPSEPDAEGSMACSNQESGQAQTQHESETAADISKDRDIAFEDFPEGEEETMVHKIEAAADIAKDDLNSSQSDKLEQSKAFEAMERFNENSVTISKNLPKFEATAAEAELDKLLDSFGDIFCGSQQTCASAQPQPDLPKTASAAATYDDVLDDLFVQTSSLTKQSQLCRKEVDLPKTASGTASFDDVLDELLDETSNPMNQNGLSQSRDVKVVPHETKSSSSHSMEKSKVLEDFDSWLDTI</sequence>
<dbReference type="Proteomes" id="UP001164539">
    <property type="component" value="Chromosome 1"/>
</dbReference>
<proteinExistence type="predicted"/>
<name>A0ACC1Z1T8_MELAZ</name>
<evidence type="ECO:0000313" key="2">
    <source>
        <dbReference type="Proteomes" id="UP001164539"/>
    </source>
</evidence>
<reference evidence="1 2" key="1">
    <citation type="journal article" date="2023" name="Science">
        <title>Complex scaffold remodeling in plant triterpene biosynthesis.</title>
        <authorList>
            <person name="De La Pena R."/>
            <person name="Hodgson H."/>
            <person name="Liu J.C."/>
            <person name="Stephenson M.J."/>
            <person name="Martin A.C."/>
            <person name="Owen C."/>
            <person name="Harkess A."/>
            <person name="Leebens-Mack J."/>
            <person name="Jimenez L.E."/>
            <person name="Osbourn A."/>
            <person name="Sattely E.S."/>
        </authorList>
    </citation>
    <scope>NUCLEOTIDE SEQUENCE [LARGE SCALE GENOMIC DNA]</scope>
    <source>
        <strain evidence="2">cv. JPN11</strain>
        <tissue evidence="1">Leaf</tissue>
    </source>
</reference>
<protein>
    <submittedName>
        <fullName evidence="1">Phosphorelay protein</fullName>
    </submittedName>
</protein>
<comment type="caution">
    <text evidence="1">The sequence shown here is derived from an EMBL/GenBank/DDBJ whole genome shotgun (WGS) entry which is preliminary data.</text>
</comment>
<dbReference type="EMBL" id="CM051394">
    <property type="protein sequence ID" value="KAJ4729731.1"/>
    <property type="molecule type" value="Genomic_DNA"/>
</dbReference>
<organism evidence="1 2">
    <name type="scientific">Melia azedarach</name>
    <name type="common">Chinaberry tree</name>
    <dbReference type="NCBI Taxonomy" id="155640"/>
    <lineage>
        <taxon>Eukaryota</taxon>
        <taxon>Viridiplantae</taxon>
        <taxon>Streptophyta</taxon>
        <taxon>Embryophyta</taxon>
        <taxon>Tracheophyta</taxon>
        <taxon>Spermatophyta</taxon>
        <taxon>Magnoliopsida</taxon>
        <taxon>eudicotyledons</taxon>
        <taxon>Gunneridae</taxon>
        <taxon>Pentapetalae</taxon>
        <taxon>rosids</taxon>
        <taxon>malvids</taxon>
        <taxon>Sapindales</taxon>
        <taxon>Meliaceae</taxon>
        <taxon>Melia</taxon>
    </lineage>
</organism>
<evidence type="ECO:0000313" key="1">
    <source>
        <dbReference type="EMBL" id="KAJ4729731.1"/>
    </source>
</evidence>
<keyword evidence="2" id="KW-1185">Reference proteome</keyword>